<protein>
    <submittedName>
        <fullName evidence="4">NAD(P)/FAD-dependent oxidoreductase</fullName>
    </submittedName>
</protein>
<feature type="domain" description="FAD/NAD(P)-binding" evidence="3">
    <location>
        <begin position="8"/>
        <end position="287"/>
    </location>
</feature>
<dbReference type="AlphaFoldDB" id="A0AAD1DTH1"/>
<reference evidence="4 5" key="1">
    <citation type="submission" date="2018-11" db="EMBL/GenBank/DDBJ databases">
        <title>Proposal to divide the Flavobacteriaceae and reorganize its genera based on Amino Acid Identity values calculated from whole genome sequences.</title>
        <authorList>
            <person name="Nicholson A.C."/>
            <person name="Gulvik C.A."/>
            <person name="Whitney A.M."/>
            <person name="Humrighouse B.W."/>
            <person name="Bell M."/>
            <person name="Holmes B."/>
            <person name="Steigerwalt A.G."/>
            <person name="Villarma A."/>
            <person name="Sheth M."/>
            <person name="Batra D."/>
            <person name="Pryor J."/>
            <person name="Bernardet J.-F."/>
            <person name="Hugo C."/>
            <person name="Kampfer P."/>
            <person name="Newman J."/>
            <person name="McQuiston J.R."/>
        </authorList>
    </citation>
    <scope>NUCLEOTIDE SEQUENCE [LARGE SCALE GENOMIC DNA]</scope>
    <source>
        <strain evidence="4 5">G0041</strain>
    </source>
</reference>
<dbReference type="Proteomes" id="UP000278288">
    <property type="component" value="Chromosome"/>
</dbReference>
<dbReference type="PRINTS" id="PR00469">
    <property type="entry name" value="PNDRDTASEII"/>
</dbReference>
<evidence type="ECO:0000256" key="2">
    <source>
        <dbReference type="ARBA" id="ARBA00023002"/>
    </source>
</evidence>
<dbReference type="SUPFAM" id="SSF51905">
    <property type="entry name" value="FAD/NAD(P)-binding domain"/>
    <property type="match status" value="1"/>
</dbReference>
<dbReference type="PANTHER" id="PTHR48105">
    <property type="entry name" value="THIOREDOXIN REDUCTASE 1-RELATED-RELATED"/>
    <property type="match status" value="1"/>
</dbReference>
<organism evidence="4 5">
    <name type="scientific">Chryseobacterium nakagawai</name>
    <dbReference type="NCBI Taxonomy" id="1241982"/>
    <lineage>
        <taxon>Bacteria</taxon>
        <taxon>Pseudomonadati</taxon>
        <taxon>Bacteroidota</taxon>
        <taxon>Flavobacteriia</taxon>
        <taxon>Flavobacteriales</taxon>
        <taxon>Weeksellaceae</taxon>
        <taxon>Chryseobacterium group</taxon>
        <taxon>Chryseobacterium</taxon>
    </lineage>
</organism>
<dbReference type="InterPro" id="IPR036188">
    <property type="entry name" value="FAD/NAD-bd_sf"/>
</dbReference>
<dbReference type="RefSeq" id="WP_123859622.1">
    <property type="nucleotide sequence ID" value="NZ_CP033923.1"/>
</dbReference>
<proteinExistence type="predicted"/>
<gene>
    <name evidence="4" type="ORF">EG343_21170</name>
</gene>
<keyword evidence="2" id="KW-0560">Oxidoreductase</keyword>
<evidence type="ECO:0000259" key="3">
    <source>
        <dbReference type="Pfam" id="PF07992"/>
    </source>
</evidence>
<dbReference type="KEGG" id="cnk:EG343_21170"/>
<keyword evidence="5" id="KW-1185">Reference proteome</keyword>
<dbReference type="Gene3D" id="3.50.50.60">
    <property type="entry name" value="FAD/NAD(P)-binding domain"/>
    <property type="match status" value="2"/>
</dbReference>
<dbReference type="InterPro" id="IPR023753">
    <property type="entry name" value="FAD/NAD-binding_dom"/>
</dbReference>
<dbReference type="Pfam" id="PF07992">
    <property type="entry name" value="Pyr_redox_2"/>
    <property type="match status" value="1"/>
</dbReference>
<evidence type="ECO:0000313" key="5">
    <source>
        <dbReference type="Proteomes" id="UP000278288"/>
    </source>
</evidence>
<evidence type="ECO:0000256" key="1">
    <source>
        <dbReference type="ARBA" id="ARBA00022630"/>
    </source>
</evidence>
<sequence>MKTKTKQFDVIIIGGSYSGLAAAMALGRALKEVLVVDSGKPCNYQTPYSHNFLTQDGEIPAIIAGMGKNEVNVYNTVTFTDDYAVKGVKTEDLFKIETASGEKYAAKKLIFATGIKDIMPDIPGFSESWGISVLHCPYCHGYEVRNEKTGILGNGDYAYELSKMIINWTKDLTIYTNGKSTLTFEQVQKLKSHHIQIVEKEIKKLDHIDGHIQNIVFNDDTVLPLTALYSPRPFIQHCSIPEALGCEVTEDGYLKVNGFQETSIYGIYASGDNTTRMRTVANAVAMGTTAGMAASKKLILEQF</sequence>
<dbReference type="PRINTS" id="PR00368">
    <property type="entry name" value="FADPNR"/>
</dbReference>
<accession>A0AAD1DTH1</accession>
<evidence type="ECO:0000313" key="4">
    <source>
        <dbReference type="EMBL" id="AZA93993.1"/>
    </source>
</evidence>
<dbReference type="InterPro" id="IPR050097">
    <property type="entry name" value="Ferredoxin-NADP_redctase_2"/>
</dbReference>
<keyword evidence="1" id="KW-0285">Flavoprotein</keyword>
<dbReference type="GO" id="GO:0016491">
    <property type="term" value="F:oxidoreductase activity"/>
    <property type="evidence" value="ECO:0007669"/>
    <property type="project" value="UniProtKB-KW"/>
</dbReference>
<dbReference type="EMBL" id="CP033923">
    <property type="protein sequence ID" value="AZA93993.1"/>
    <property type="molecule type" value="Genomic_DNA"/>
</dbReference>
<name>A0AAD1DTH1_CHRNA</name>